<dbReference type="GO" id="GO:0005737">
    <property type="term" value="C:cytoplasm"/>
    <property type="evidence" value="ECO:0007669"/>
    <property type="project" value="TreeGrafter"/>
</dbReference>
<dbReference type="PANTHER" id="PTHR13812:SF19">
    <property type="entry name" value="KETIMINE REDUCTASE MU-CRYSTALLIN"/>
    <property type="match status" value="1"/>
</dbReference>
<evidence type="ECO:0000313" key="1">
    <source>
        <dbReference type="EMBL" id="UGS39106.1"/>
    </source>
</evidence>
<reference evidence="1" key="1">
    <citation type="journal article" date="2022" name="Int. J. Syst. Evol. Microbiol.">
        <title>Pseudomonas aegrilactucae sp. nov. and Pseudomonas morbosilactucae sp. nov., pathogens causing bacterial rot of lettuce in Japan.</title>
        <authorList>
            <person name="Sawada H."/>
            <person name="Fujikawa T."/>
            <person name="Satou M."/>
        </authorList>
    </citation>
    <scope>NUCLEOTIDE SEQUENCE</scope>
    <source>
        <strain evidence="1">0166_1</strain>
    </source>
</reference>
<gene>
    <name evidence="1" type="primary">ala_2</name>
    <name evidence="1" type="ORF">DSM104329_05538</name>
</gene>
<organism evidence="1 2">
    <name type="scientific">Capillimicrobium parvum</name>
    <dbReference type="NCBI Taxonomy" id="2884022"/>
    <lineage>
        <taxon>Bacteria</taxon>
        <taxon>Bacillati</taxon>
        <taxon>Actinomycetota</taxon>
        <taxon>Thermoleophilia</taxon>
        <taxon>Solirubrobacterales</taxon>
        <taxon>Capillimicrobiaceae</taxon>
        <taxon>Capillimicrobium</taxon>
    </lineage>
</organism>
<accession>A0A9E7C311</accession>
<dbReference type="SUPFAM" id="SSF51735">
    <property type="entry name" value="NAD(P)-binding Rossmann-fold domains"/>
    <property type="match status" value="1"/>
</dbReference>
<name>A0A9E7C311_9ACTN</name>
<protein>
    <submittedName>
        <fullName evidence="1">Alanine dehydrogenase</fullName>
        <ecNumber evidence="1">1.4.1.1</ecNumber>
    </submittedName>
</protein>
<dbReference type="EC" id="1.4.1.1" evidence="1"/>
<proteinExistence type="predicted"/>
<dbReference type="Gene3D" id="3.40.50.720">
    <property type="entry name" value="NAD(P)-binding Rossmann-like Domain"/>
    <property type="match status" value="1"/>
</dbReference>
<dbReference type="KEGG" id="sbae:DSM104329_05538"/>
<dbReference type="PANTHER" id="PTHR13812">
    <property type="entry name" value="KETIMINE REDUCTASE MU-CRYSTALLIN"/>
    <property type="match status" value="1"/>
</dbReference>
<dbReference type="InterPro" id="IPR023401">
    <property type="entry name" value="ODC_N"/>
</dbReference>
<dbReference type="Pfam" id="PF02423">
    <property type="entry name" value="OCD_Mu_crystall"/>
    <property type="match status" value="1"/>
</dbReference>
<evidence type="ECO:0000313" key="2">
    <source>
        <dbReference type="Proteomes" id="UP001162834"/>
    </source>
</evidence>
<keyword evidence="2" id="KW-1185">Reference proteome</keyword>
<dbReference type="AlphaFoldDB" id="A0A9E7C311"/>
<dbReference type="EMBL" id="CP087164">
    <property type="protein sequence ID" value="UGS39106.1"/>
    <property type="molecule type" value="Genomic_DNA"/>
</dbReference>
<dbReference type="Gene3D" id="3.30.1780.10">
    <property type="entry name" value="ornithine cyclodeaminase, domain 1"/>
    <property type="match status" value="1"/>
</dbReference>
<dbReference type="Proteomes" id="UP001162834">
    <property type="component" value="Chromosome"/>
</dbReference>
<dbReference type="InterPro" id="IPR003462">
    <property type="entry name" value="ODC_Mu_crystall"/>
</dbReference>
<dbReference type="GO" id="GO:0000286">
    <property type="term" value="F:alanine dehydrogenase activity"/>
    <property type="evidence" value="ECO:0007669"/>
    <property type="project" value="UniProtKB-EC"/>
</dbReference>
<dbReference type="RefSeq" id="WP_259313113.1">
    <property type="nucleotide sequence ID" value="NZ_CP087164.1"/>
</dbReference>
<sequence length="316" mass="33458">MSGPPTAPGDLRYLCRQDVASVLPGTLEQLDIVEQTYLAMAEGRVEQPPKPGIHPRPDAFIHAMPVYLADEDVAAMKWVSGYPENRSRGLPYISGLVIVNDPATGVPLAIMDAVEITAARTAAASGVCIRRWAPPGWRRAAILGCGEQGRYHAKLLRALNPEVRIAAWDPDASRVAAMPGPVEAAGDPHAAVDGADVVVTCAPIVEEAQATLTSAGSGAPRLLLPIDFDASIGAALVRAADLLVVDDVTQFEYYRDRGHFRDWPAPDLSTGEALRDGRGGTSVVCCNLGVGALDAAFASHALRAADREEAFITLPR</sequence>
<dbReference type="InterPro" id="IPR036291">
    <property type="entry name" value="NAD(P)-bd_dom_sf"/>
</dbReference>
<keyword evidence="1" id="KW-0560">Oxidoreductase</keyword>